<feature type="transmembrane region" description="Helical" evidence="7">
    <location>
        <begin position="213"/>
        <end position="232"/>
    </location>
</feature>
<dbReference type="PANTHER" id="PTHR23517">
    <property type="entry name" value="RESISTANCE PROTEIN MDTM, PUTATIVE-RELATED-RELATED"/>
    <property type="match status" value="1"/>
</dbReference>
<feature type="non-terminal residue" evidence="8">
    <location>
        <position position="1"/>
    </location>
</feature>
<dbReference type="InterPro" id="IPR050171">
    <property type="entry name" value="MFS_Transporters"/>
</dbReference>
<evidence type="ECO:0000256" key="2">
    <source>
        <dbReference type="ARBA" id="ARBA00022448"/>
    </source>
</evidence>
<dbReference type="GO" id="GO:0005886">
    <property type="term" value="C:plasma membrane"/>
    <property type="evidence" value="ECO:0007669"/>
    <property type="project" value="UniProtKB-SubCell"/>
</dbReference>
<evidence type="ECO:0000256" key="6">
    <source>
        <dbReference type="ARBA" id="ARBA00023136"/>
    </source>
</evidence>
<dbReference type="Pfam" id="PF00854">
    <property type="entry name" value="PTR2"/>
    <property type="match status" value="1"/>
</dbReference>
<keyword evidence="4 7" id="KW-0812">Transmembrane</keyword>
<comment type="subcellular location">
    <subcellularLocation>
        <location evidence="1">Cell membrane</location>
        <topology evidence="1">Multi-pass membrane protein</topology>
    </subcellularLocation>
</comment>
<dbReference type="AlphaFoldDB" id="X1AM96"/>
<organism evidence="8">
    <name type="scientific">marine sediment metagenome</name>
    <dbReference type="NCBI Taxonomy" id="412755"/>
    <lineage>
        <taxon>unclassified sequences</taxon>
        <taxon>metagenomes</taxon>
        <taxon>ecological metagenomes</taxon>
    </lineage>
</organism>
<keyword evidence="3" id="KW-1003">Cell membrane</keyword>
<proteinExistence type="predicted"/>
<keyword evidence="6 7" id="KW-0472">Membrane</keyword>
<keyword evidence="2" id="KW-0813">Transport</keyword>
<dbReference type="GO" id="GO:0022857">
    <property type="term" value="F:transmembrane transporter activity"/>
    <property type="evidence" value="ECO:0007669"/>
    <property type="project" value="InterPro"/>
</dbReference>
<feature type="transmembrane region" description="Helical" evidence="7">
    <location>
        <begin position="238"/>
        <end position="259"/>
    </location>
</feature>
<feature type="transmembrane region" description="Helical" evidence="7">
    <location>
        <begin position="64"/>
        <end position="84"/>
    </location>
</feature>
<feature type="transmembrane region" description="Helical" evidence="7">
    <location>
        <begin position="133"/>
        <end position="154"/>
    </location>
</feature>
<dbReference type="PANTHER" id="PTHR23517:SF15">
    <property type="entry name" value="PROTON-DEPENDENT OLIGOPEPTIDE FAMILY TRANSPORT PROTEIN"/>
    <property type="match status" value="1"/>
</dbReference>
<sequence>FIVNIFFWMAFHQNGFTLTIFARDYTFTEVSTFTYAFFDLRAFLPIIAVIIGLVLLIGKNNSKLMKMIGLSMAVIGTVIAYMVISGYDSKMPISPIIFQQFNPIFIVFMTPLVIGIFAALNKRRLEPSSPRKIGIGLSLAGLSFVIMIVAVVGLVAPKYFVAGSIADAMRVTPYWLIATYFSLTISELFYSPIGLSFVSRVAPPSLSGLMQGAWLGSTAIGNLLAGLIGPFWMKWEMWQFFLLLVVMLFLSSAFVFSIIKTLENATSDE</sequence>
<reference evidence="8" key="1">
    <citation type="journal article" date="2014" name="Front. Microbiol.">
        <title>High frequency of phylogenetically diverse reductive dehalogenase-homologous genes in deep subseafloor sedimentary metagenomes.</title>
        <authorList>
            <person name="Kawai M."/>
            <person name="Futagami T."/>
            <person name="Toyoda A."/>
            <person name="Takaki Y."/>
            <person name="Nishi S."/>
            <person name="Hori S."/>
            <person name="Arai W."/>
            <person name="Tsubouchi T."/>
            <person name="Morono Y."/>
            <person name="Uchiyama I."/>
            <person name="Ito T."/>
            <person name="Fujiyama A."/>
            <person name="Inagaki F."/>
            <person name="Takami H."/>
        </authorList>
    </citation>
    <scope>NUCLEOTIDE SEQUENCE</scope>
    <source>
        <strain evidence="8">Expedition CK06-06</strain>
    </source>
</reference>
<evidence type="ECO:0000256" key="3">
    <source>
        <dbReference type="ARBA" id="ARBA00022475"/>
    </source>
</evidence>
<dbReference type="EMBL" id="BART01011334">
    <property type="protein sequence ID" value="GAG83724.1"/>
    <property type="molecule type" value="Genomic_DNA"/>
</dbReference>
<keyword evidence="5 7" id="KW-1133">Transmembrane helix</keyword>
<dbReference type="InterPro" id="IPR000109">
    <property type="entry name" value="POT_fam"/>
</dbReference>
<gene>
    <name evidence="8" type="ORF">S01H4_24191</name>
</gene>
<accession>X1AM96</accession>
<evidence type="ECO:0000256" key="7">
    <source>
        <dbReference type="SAM" id="Phobius"/>
    </source>
</evidence>
<comment type="caution">
    <text evidence="8">The sequence shown here is derived from an EMBL/GenBank/DDBJ whole genome shotgun (WGS) entry which is preliminary data.</text>
</comment>
<protein>
    <recommendedName>
        <fullName evidence="9">Major facilitator superfamily (MFS) profile domain-containing protein</fullName>
    </recommendedName>
</protein>
<evidence type="ECO:0000313" key="8">
    <source>
        <dbReference type="EMBL" id="GAG83724.1"/>
    </source>
</evidence>
<evidence type="ECO:0000256" key="1">
    <source>
        <dbReference type="ARBA" id="ARBA00004651"/>
    </source>
</evidence>
<feature type="transmembrane region" description="Helical" evidence="7">
    <location>
        <begin position="33"/>
        <end position="57"/>
    </location>
</feature>
<evidence type="ECO:0000256" key="5">
    <source>
        <dbReference type="ARBA" id="ARBA00022989"/>
    </source>
</evidence>
<dbReference type="SUPFAM" id="SSF103473">
    <property type="entry name" value="MFS general substrate transporter"/>
    <property type="match status" value="1"/>
</dbReference>
<feature type="transmembrane region" description="Helical" evidence="7">
    <location>
        <begin position="104"/>
        <end position="121"/>
    </location>
</feature>
<evidence type="ECO:0008006" key="9">
    <source>
        <dbReference type="Google" id="ProtNLM"/>
    </source>
</evidence>
<evidence type="ECO:0000256" key="4">
    <source>
        <dbReference type="ARBA" id="ARBA00022692"/>
    </source>
</evidence>
<dbReference type="InterPro" id="IPR036259">
    <property type="entry name" value="MFS_trans_sf"/>
</dbReference>
<name>X1AM96_9ZZZZ</name>
<dbReference type="Gene3D" id="1.20.1250.20">
    <property type="entry name" value="MFS general substrate transporter like domains"/>
    <property type="match status" value="2"/>
</dbReference>
<feature type="transmembrane region" description="Helical" evidence="7">
    <location>
        <begin position="174"/>
        <end position="193"/>
    </location>
</feature>